<dbReference type="Proteomes" id="UP000643810">
    <property type="component" value="Unassembled WGS sequence"/>
</dbReference>
<comment type="caution">
    <text evidence="1">The sequence shown here is derived from an EMBL/GenBank/DDBJ whole genome shotgun (WGS) entry which is preliminary data.</text>
</comment>
<gene>
    <name evidence="1" type="ORF">H8R94_07170</name>
</gene>
<accession>A0ABR7GFZ8</accession>
<keyword evidence="2" id="KW-1185">Reference proteome</keyword>
<protein>
    <submittedName>
        <fullName evidence="1">DUF3881 family protein</fullName>
    </submittedName>
</protein>
<dbReference type="EMBL" id="JACOPG010000002">
    <property type="protein sequence ID" value="MBC5686385.1"/>
    <property type="molecule type" value="Genomic_DNA"/>
</dbReference>
<organism evidence="1 2">
    <name type="scientific">Roseburia lenta</name>
    <dbReference type="NCBI Taxonomy" id="2763061"/>
    <lineage>
        <taxon>Bacteria</taxon>
        <taxon>Bacillati</taxon>
        <taxon>Bacillota</taxon>
        <taxon>Clostridia</taxon>
        <taxon>Lachnospirales</taxon>
        <taxon>Lachnospiraceae</taxon>
        <taxon>Roseburia</taxon>
    </lineage>
</organism>
<evidence type="ECO:0000313" key="1">
    <source>
        <dbReference type="EMBL" id="MBC5686385.1"/>
    </source>
</evidence>
<name>A0ABR7GFZ8_9FIRM</name>
<dbReference type="Pfam" id="PF12997">
    <property type="entry name" value="DUF3881"/>
    <property type="match status" value="1"/>
</dbReference>
<evidence type="ECO:0000313" key="2">
    <source>
        <dbReference type="Proteomes" id="UP000643810"/>
    </source>
</evidence>
<proteinExistence type="predicted"/>
<dbReference type="RefSeq" id="WP_118280646.1">
    <property type="nucleotide sequence ID" value="NZ_JACOPG010000002.1"/>
</dbReference>
<sequence length="288" mass="32969">MHSYLQAIGFSNITKDELDHLIYEAIRKPDSHEVALDSDGNEFVELDFEVCEHTGIAIRGVYDTDDNFKVDYYFPYCKGGNFSTDAELEIIKQSDKESYQGFCDEMRLGVNLIFYLQNAIEYLQKSSHGYDGNRFRRSYLTGLSLEGKILLPVAEPTVKKTDKKTTDRTSLVAAAREGDEDAIESLTIDDMDTYSMISKRVTKEDVYSIVKTTFMPYGIESDKFAVIGQIKEFHKLTNYVTMEELYVMHLESNDLEFDVCINAKDLLGLPEVGRRFKGNIWMQGTVEF</sequence>
<reference evidence="1 2" key="1">
    <citation type="submission" date="2020-08" db="EMBL/GenBank/DDBJ databases">
        <title>Genome public.</title>
        <authorList>
            <person name="Liu C."/>
            <person name="Sun Q."/>
        </authorList>
    </citation>
    <scope>NUCLEOTIDE SEQUENCE [LARGE SCALE GENOMIC DNA]</scope>
    <source>
        <strain evidence="1 2">NSJ-9</strain>
    </source>
</reference>
<dbReference type="InterPro" id="IPR024541">
    <property type="entry name" value="DUF3881"/>
</dbReference>